<dbReference type="InterPro" id="IPR047144">
    <property type="entry name" value="BCOR-like"/>
</dbReference>
<evidence type="ECO:0000256" key="5">
    <source>
        <dbReference type="ARBA" id="ARBA00022843"/>
    </source>
</evidence>
<protein>
    <submittedName>
        <fullName evidence="11">BCL6 corepressor like 1</fullName>
    </submittedName>
</protein>
<feature type="domain" description="BCL-6 corepressor PCGF1 binding" evidence="10">
    <location>
        <begin position="1600"/>
        <end position="1626"/>
    </location>
</feature>
<dbReference type="PROSITE" id="PS50088">
    <property type="entry name" value="ANK_REPEAT"/>
    <property type="match status" value="3"/>
</dbReference>
<dbReference type="KEGG" id="shr:100918677"/>
<evidence type="ECO:0000256" key="1">
    <source>
        <dbReference type="ARBA" id="ARBA00004123"/>
    </source>
</evidence>
<comment type="similarity">
    <text evidence="7">Belongs to the BCOR family.</text>
</comment>
<dbReference type="eggNOG" id="ENOG502QSMY">
    <property type="taxonomic scope" value="Eukaryota"/>
</dbReference>
<feature type="region of interest" description="Disordered" evidence="9">
    <location>
        <begin position="874"/>
        <end position="919"/>
    </location>
</feature>
<feature type="repeat" description="ANK" evidence="8">
    <location>
        <begin position="1495"/>
        <end position="1527"/>
    </location>
</feature>
<feature type="region of interest" description="Disordered" evidence="9">
    <location>
        <begin position="1341"/>
        <end position="1370"/>
    </location>
</feature>
<dbReference type="Pfam" id="PF12796">
    <property type="entry name" value="Ank_2"/>
    <property type="match status" value="1"/>
</dbReference>
<name>G3WSC0_SARHA</name>
<dbReference type="Gene3D" id="3.10.260.40">
    <property type="entry name" value="BCL-6 corepressor, PCGF1 binding domain"/>
    <property type="match status" value="2"/>
</dbReference>
<feature type="region of interest" description="Disordered" evidence="9">
    <location>
        <begin position="684"/>
        <end position="710"/>
    </location>
</feature>
<feature type="region of interest" description="Disordered" evidence="9">
    <location>
        <begin position="1"/>
        <end position="20"/>
    </location>
</feature>
<reference evidence="11" key="2">
    <citation type="submission" date="2025-08" db="UniProtKB">
        <authorList>
            <consortium name="Ensembl"/>
        </authorList>
    </citation>
    <scope>IDENTIFICATION</scope>
</reference>
<keyword evidence="6" id="KW-0539">Nucleus</keyword>
<dbReference type="SUPFAM" id="SSF48403">
    <property type="entry name" value="Ankyrin repeat"/>
    <property type="match status" value="1"/>
</dbReference>
<feature type="compositionally biased region" description="Basic residues" evidence="9">
    <location>
        <begin position="1062"/>
        <end position="1077"/>
    </location>
</feature>
<feature type="region of interest" description="Disordered" evidence="9">
    <location>
        <begin position="801"/>
        <end position="843"/>
    </location>
</feature>
<gene>
    <name evidence="11" type="primary">BCORL1</name>
</gene>
<dbReference type="Gene3D" id="1.25.40.20">
    <property type="entry name" value="Ankyrin repeat-containing domain"/>
    <property type="match status" value="1"/>
</dbReference>
<dbReference type="PANTHER" id="PTHR24117">
    <property type="entry name" value="AGAP007537-PB"/>
    <property type="match status" value="1"/>
</dbReference>
<dbReference type="GO" id="GO:0003714">
    <property type="term" value="F:transcription corepressor activity"/>
    <property type="evidence" value="ECO:0007669"/>
    <property type="project" value="TreeGrafter"/>
</dbReference>
<dbReference type="GO" id="GO:0005654">
    <property type="term" value="C:nucleoplasm"/>
    <property type="evidence" value="ECO:0007669"/>
    <property type="project" value="Ensembl"/>
</dbReference>
<evidence type="ECO:0000256" key="9">
    <source>
        <dbReference type="SAM" id="MobiDB-lite"/>
    </source>
</evidence>
<feature type="region of interest" description="Disordered" evidence="9">
    <location>
        <begin position="1185"/>
        <end position="1325"/>
    </location>
</feature>
<keyword evidence="3" id="KW-0597">Phosphoprotein</keyword>
<feature type="compositionally biased region" description="Basic and acidic residues" evidence="9">
    <location>
        <begin position="1206"/>
        <end position="1232"/>
    </location>
</feature>
<feature type="region of interest" description="Disordered" evidence="9">
    <location>
        <begin position="1036"/>
        <end position="1130"/>
    </location>
</feature>
<proteinExistence type="inferred from homology"/>
<feature type="region of interest" description="Disordered" evidence="9">
    <location>
        <begin position="1622"/>
        <end position="1653"/>
    </location>
</feature>
<dbReference type="SMART" id="SM00248">
    <property type="entry name" value="ANK"/>
    <property type="match status" value="3"/>
</dbReference>
<accession>G3WSC0</accession>
<feature type="compositionally biased region" description="Basic residues" evidence="9">
    <location>
        <begin position="1255"/>
        <end position="1268"/>
    </location>
</feature>
<feature type="compositionally biased region" description="Acidic residues" evidence="9">
    <location>
        <begin position="1238"/>
        <end position="1252"/>
    </location>
</feature>
<evidence type="ECO:0000313" key="11">
    <source>
        <dbReference type="Ensembl" id="ENSSHAP00000018325.2"/>
    </source>
</evidence>
<evidence type="ECO:0000256" key="4">
    <source>
        <dbReference type="ARBA" id="ARBA00022737"/>
    </source>
</evidence>
<evidence type="ECO:0000256" key="2">
    <source>
        <dbReference type="ARBA" id="ARBA00022499"/>
    </source>
</evidence>
<evidence type="ECO:0000256" key="3">
    <source>
        <dbReference type="ARBA" id="ARBA00022553"/>
    </source>
</evidence>
<dbReference type="HOGENOM" id="CLU_023839_1_0_1"/>
<dbReference type="Ensembl" id="ENSSHAT00000018475.2">
    <property type="protein sequence ID" value="ENSSHAP00000018325.2"/>
    <property type="gene ID" value="ENSSHAG00000015554.2"/>
</dbReference>
<evidence type="ECO:0000259" key="10">
    <source>
        <dbReference type="Pfam" id="PF16553"/>
    </source>
</evidence>
<reference evidence="11" key="3">
    <citation type="submission" date="2025-09" db="UniProtKB">
        <authorList>
            <consortium name="Ensembl"/>
        </authorList>
    </citation>
    <scope>IDENTIFICATION</scope>
</reference>
<feature type="repeat" description="ANK" evidence="8">
    <location>
        <begin position="1462"/>
        <end position="1494"/>
    </location>
</feature>
<dbReference type="OrthoDB" id="3666223at2759"/>
<feature type="compositionally biased region" description="Basic residues" evidence="9">
    <location>
        <begin position="1188"/>
        <end position="1205"/>
    </location>
</feature>
<dbReference type="GO" id="GO:0000122">
    <property type="term" value="P:negative regulation of transcription by RNA polymerase II"/>
    <property type="evidence" value="ECO:0007669"/>
    <property type="project" value="TreeGrafter"/>
</dbReference>
<feature type="compositionally biased region" description="Basic residues" evidence="9">
    <location>
        <begin position="1099"/>
        <end position="1108"/>
    </location>
</feature>
<keyword evidence="8" id="KW-0040">ANK repeat</keyword>
<comment type="subcellular location">
    <subcellularLocation>
        <location evidence="1">Nucleus</location>
    </subcellularLocation>
</comment>
<dbReference type="InParanoid" id="G3WSC0"/>
<feature type="compositionally biased region" description="Pro residues" evidence="9">
    <location>
        <begin position="472"/>
        <end position="497"/>
    </location>
</feature>
<dbReference type="FunCoup" id="G3WSC0">
    <property type="interactions" value="1515"/>
</dbReference>
<feature type="compositionally biased region" description="Basic and acidic residues" evidence="9">
    <location>
        <begin position="1117"/>
        <end position="1130"/>
    </location>
</feature>
<sequence>MSKDMGADSEVRPGRKAAPDPSLLLCSKLLFASARALRTSLSDEESQAAGCQGFGPQEFCVSSSFSKVELTAGGGGSDAQGADAANCAKEKFGHKAGEQQPGTEPKMAPPGPDGIFTPLTKPGDGQGLDKPSPPDGLEPGGSQVEAHMDKLATCPLGGLKEVDNQHPGAQKNTCILATLGIGATMEGALPLVAADVSPLPIPVSGPGPVPLSASLSVPLAVPASVNLSASDASSPLAPAPTLAPAPIPISLATPATISAPAPLSLPALVLAPIPATGPVPPLPTPAPSPATLPGPPPTLITAFAAATPAPTPTPAPVFTPAPTPGPQTKPTLAPIPTPAPISAPFSLNRVCFPATQAPAMQKVPLSFQPGAVLAPNQPLVYIPPQSCGQPLSVATIPAPLGVSSTLTLPVLPSYLQERCLPGVLASPELRSYPCAFSVARPLTSDSKLVSLEVNGLPCTSPSSGNSGQPVPDGGPAPPGDVPLPAPAAKILPPPPQPSLAAAGGSSTPGHPSKTPAGTEHHAEGASAAFSPLKSPPQLEREMVSPPECIEMPLDLSSKSNRQKLPLPSQRKTPPMPVLTPVHTSGKAFLSTVLSRSHRATQATGSNVTSCLGSASPFVIFPDFVRNGDPSAWVKNSTALISTIPGTYVGVANPVPASLLLNKDASLGVVRDPRHLPKQEPISIVDQGVPKNPSSACGKKGNQSVAAENPVRRSTPARIAPGVPTCPSKEMPFWKPTGQGSIYSRCSINGKPTTAQVLPVGWSPYHPSSLFSIGIPGPGQLAAHQGVPIKPAGIAGEFSLVPSASPGEAAQGVTEGQPRPGGPFPEGQEAVLKSNGCQPPAKPCEEPVNPTILILGPQAGSLPMSLQPSGIGEVRGLKANAGAPPQDHRPEDSGSQLSPDPASSPEDPHSSCALKPAADGKPKNKVLATYLAPDLALPPSQGFHKLSEMSLLPHEGHLKELKAKADVQGTKRGLGLGTRRKSDGDLSWVKKENVLFSLNQCFQADAFLGGTTRAKGGQSQHRQESCSNFSCKNKWHPEGGARMSSKRAKCTRAMEEDAPVGKSRGRSPHRHKWKKHQHRGDSHESTKKACKTSGKEHNGIRIKHKRQKSTKSQSELTGIRRGDGHEEGYLEKKAKNNFRDFIPVVLSSRTRSQSGTACSTFTATAECELGRPEDFPMLEECQEEVGLGSKHRKRKAHRSSQHVSRRSRGDRSLEDRASRHQRRARELPWKVETPRQPWDTEDEEEDEDEDEDEGHVKRKKRRRQKNRKYHTGEYLTEREEQVHKSPSHQRRKARTDSKSQKQKESPQTPEIHLKTKHLPSSHGTGNVPVFPNGFLENHVAKSTPVSNQEKPSGKRKCKTKHLVTPPEEVKKKGPWQHVRIVPPGSPLSLKLTELWNPSKAHSSLENRPESPSVCPIPPEARRLIVNKNAGETLLQRAARLGYKDVVTYCLKKEGEDVNHRDNAGYTALHEACARGKTDILNVLLEHGANVNCSAQDGTRPVHDAAVNDNLETIWLLLSYGADPTLATYSGQTALKLASSDKMKTFLSDHLLDLQGRPEGDPKMSWDFYSSSVLEGNDGAKCDLLDNPPGVSDNDEEDRESDDFIFEFSDKPLLPTYNLQVSLSRGPSAEGSQARKKTAPTCKETLHGIGPDGREDTSKVCQSLRPCNWFLFSDVLKRLKLSSRIFQARFPHFEIITLPKVEFYRQVVSSQLLTPAERPGGLDSGPMSSTETVELIRYEPELLQLLGSEVEFQPWSS</sequence>
<reference evidence="11 12" key="1">
    <citation type="journal article" date="2011" name="Proc. Natl. Acad. Sci. U.S.A.">
        <title>Genetic diversity and population structure of the endangered marsupial Sarcophilus harrisii (Tasmanian devil).</title>
        <authorList>
            <person name="Miller W."/>
            <person name="Hayes V.M."/>
            <person name="Ratan A."/>
            <person name="Petersen D.C."/>
            <person name="Wittekindt N.E."/>
            <person name="Miller J."/>
            <person name="Walenz B."/>
            <person name="Knight J."/>
            <person name="Qi J."/>
            <person name="Zhao F."/>
            <person name="Wang Q."/>
            <person name="Bedoya-Reina O.C."/>
            <person name="Katiyar N."/>
            <person name="Tomsho L.P."/>
            <person name="Kasson L.M."/>
            <person name="Hardie R.A."/>
            <person name="Woodbridge P."/>
            <person name="Tindall E.A."/>
            <person name="Bertelsen M.F."/>
            <person name="Dixon D."/>
            <person name="Pyecroft S."/>
            <person name="Helgen K.M."/>
            <person name="Lesk A.M."/>
            <person name="Pringle T.H."/>
            <person name="Patterson N."/>
            <person name="Zhang Y."/>
            <person name="Kreiss A."/>
            <person name="Woods G.M."/>
            <person name="Jones M.E."/>
            <person name="Schuster S.C."/>
        </authorList>
    </citation>
    <scope>NUCLEOTIDE SEQUENCE [LARGE SCALE GENOMIC DNA]</scope>
</reference>
<dbReference type="InterPro" id="IPR036770">
    <property type="entry name" value="Ankyrin_rpt-contain_sf"/>
</dbReference>
<keyword evidence="4" id="KW-0677">Repeat</keyword>
<feature type="region of interest" description="Disordered" evidence="9">
    <location>
        <begin position="94"/>
        <end position="143"/>
    </location>
</feature>
<dbReference type="PANTHER" id="PTHR24117:SF6">
    <property type="entry name" value="BCL-6 COREPRESSOR-LIKE PROTEIN 1"/>
    <property type="match status" value="1"/>
</dbReference>
<dbReference type="RefSeq" id="XP_031800850.1">
    <property type="nucleotide sequence ID" value="XM_031944990.1"/>
</dbReference>
<dbReference type="GeneID" id="100918677"/>
<feature type="region of interest" description="Disordered" evidence="9">
    <location>
        <begin position="459"/>
        <end position="577"/>
    </location>
</feature>
<feature type="compositionally biased region" description="Basic and acidic residues" evidence="9">
    <location>
        <begin position="1293"/>
        <end position="1303"/>
    </location>
</feature>
<dbReference type="InterPro" id="IPR038227">
    <property type="entry name" value="PUFD_som_sf"/>
</dbReference>
<evidence type="ECO:0000256" key="8">
    <source>
        <dbReference type="PROSITE-ProRule" id="PRU00023"/>
    </source>
</evidence>
<dbReference type="CTD" id="63035"/>
<dbReference type="GeneTree" id="ENSGT00940000153737"/>
<dbReference type="InterPro" id="IPR032365">
    <property type="entry name" value="PUFD"/>
</dbReference>
<feature type="domain" description="BCL-6 corepressor PCGF1 binding" evidence="10">
    <location>
        <begin position="1658"/>
        <end position="1753"/>
    </location>
</feature>
<keyword evidence="5" id="KW-0832">Ubl conjugation</keyword>
<evidence type="ECO:0000313" key="12">
    <source>
        <dbReference type="Proteomes" id="UP000007648"/>
    </source>
</evidence>
<dbReference type="PROSITE" id="PS50297">
    <property type="entry name" value="ANK_REP_REGION"/>
    <property type="match status" value="2"/>
</dbReference>
<feature type="repeat" description="ANK" evidence="8">
    <location>
        <begin position="1428"/>
        <end position="1461"/>
    </location>
</feature>
<dbReference type="GO" id="GO:0005886">
    <property type="term" value="C:plasma membrane"/>
    <property type="evidence" value="ECO:0007669"/>
    <property type="project" value="Ensembl"/>
</dbReference>
<dbReference type="STRING" id="9305.ENSSHAP00000018325"/>
<feature type="compositionally biased region" description="Basic and acidic residues" evidence="9">
    <location>
        <begin position="1078"/>
        <end position="1098"/>
    </location>
</feature>
<evidence type="ECO:0000256" key="7">
    <source>
        <dbReference type="ARBA" id="ARBA00034703"/>
    </source>
</evidence>
<evidence type="ECO:0000256" key="6">
    <source>
        <dbReference type="ARBA" id="ARBA00023242"/>
    </source>
</evidence>
<organism evidence="11 12">
    <name type="scientific">Sarcophilus harrisii</name>
    <name type="common">Tasmanian devil</name>
    <name type="synonym">Sarcophilus laniarius</name>
    <dbReference type="NCBI Taxonomy" id="9305"/>
    <lineage>
        <taxon>Eukaryota</taxon>
        <taxon>Metazoa</taxon>
        <taxon>Chordata</taxon>
        <taxon>Craniata</taxon>
        <taxon>Vertebrata</taxon>
        <taxon>Euteleostomi</taxon>
        <taxon>Mammalia</taxon>
        <taxon>Metatheria</taxon>
        <taxon>Dasyuromorphia</taxon>
        <taxon>Dasyuridae</taxon>
        <taxon>Sarcophilus</taxon>
    </lineage>
</organism>
<dbReference type="FunFam" id="1.25.40.20:FF:000032">
    <property type="entry name" value="BCL-6 corepressor isoform X1"/>
    <property type="match status" value="1"/>
</dbReference>
<feature type="compositionally biased region" description="Basic and acidic residues" evidence="9">
    <location>
        <begin position="1"/>
        <end position="13"/>
    </location>
</feature>
<keyword evidence="12" id="KW-1185">Reference proteome</keyword>
<dbReference type="Proteomes" id="UP000007648">
    <property type="component" value="Unassembled WGS sequence"/>
</dbReference>
<feature type="compositionally biased region" description="Polar residues" evidence="9">
    <location>
        <begin position="459"/>
        <end position="468"/>
    </location>
</feature>
<dbReference type="Pfam" id="PF16553">
    <property type="entry name" value="PUFD"/>
    <property type="match status" value="2"/>
</dbReference>
<dbReference type="InterPro" id="IPR002110">
    <property type="entry name" value="Ankyrin_rpt"/>
</dbReference>
<keyword evidence="2" id="KW-1017">Isopeptide bond</keyword>